<reference evidence="3" key="1">
    <citation type="journal article" date="2014" name="Int. J. Syst. Evol. Microbiol.">
        <title>Complete genome sequence of Corynebacterium casei LMG S-19264T (=DSM 44701T), isolated from a smear-ripened cheese.</title>
        <authorList>
            <consortium name="US DOE Joint Genome Institute (JGI-PGF)"/>
            <person name="Walter F."/>
            <person name="Albersmeier A."/>
            <person name="Kalinowski J."/>
            <person name="Ruckert C."/>
        </authorList>
    </citation>
    <scope>NUCLEOTIDE SEQUENCE</scope>
    <source>
        <strain evidence="3">CGMCC 1.12785</strain>
    </source>
</reference>
<dbReference type="CDD" id="cd02440">
    <property type="entry name" value="AdoMet_MTases"/>
    <property type="match status" value="1"/>
</dbReference>
<evidence type="ECO:0000313" key="3">
    <source>
        <dbReference type="EMBL" id="GGA20961.1"/>
    </source>
</evidence>
<dbReference type="PANTHER" id="PTHR43317:SF1">
    <property type="entry name" value="THERMOSPERMINE SYNTHASE ACAULIS5"/>
    <property type="match status" value="1"/>
</dbReference>
<evidence type="ECO:0000313" key="4">
    <source>
        <dbReference type="Proteomes" id="UP000616114"/>
    </source>
</evidence>
<comment type="caution">
    <text evidence="3">The sequence shown here is derived from an EMBL/GenBank/DDBJ whole genome shotgun (WGS) entry which is preliminary data.</text>
</comment>
<dbReference type="AlphaFoldDB" id="A0A8J2TZT4"/>
<dbReference type="Proteomes" id="UP000616114">
    <property type="component" value="Unassembled WGS sequence"/>
</dbReference>
<dbReference type="InterPro" id="IPR013216">
    <property type="entry name" value="Methyltransf_11"/>
</dbReference>
<dbReference type="PANTHER" id="PTHR43317">
    <property type="entry name" value="THERMOSPERMINE SYNTHASE ACAULIS5"/>
    <property type="match status" value="1"/>
</dbReference>
<dbReference type="GO" id="GO:0006596">
    <property type="term" value="P:polyamine biosynthetic process"/>
    <property type="evidence" value="ECO:0007669"/>
    <property type="project" value="UniProtKB-KW"/>
</dbReference>
<dbReference type="Pfam" id="PF08241">
    <property type="entry name" value="Methyltransf_11"/>
    <property type="match status" value="1"/>
</dbReference>
<keyword evidence="1" id="KW-0620">Polyamine biosynthesis</keyword>
<reference evidence="3" key="2">
    <citation type="submission" date="2020-09" db="EMBL/GenBank/DDBJ databases">
        <authorList>
            <person name="Sun Q."/>
            <person name="Zhou Y."/>
        </authorList>
    </citation>
    <scope>NUCLEOTIDE SEQUENCE</scope>
    <source>
        <strain evidence="3">CGMCC 1.12785</strain>
    </source>
</reference>
<dbReference type="Gene3D" id="3.40.50.150">
    <property type="entry name" value="Vaccinia Virus protein VP39"/>
    <property type="match status" value="1"/>
</dbReference>
<evidence type="ECO:0000256" key="1">
    <source>
        <dbReference type="ARBA" id="ARBA00023115"/>
    </source>
</evidence>
<keyword evidence="4" id="KW-1185">Reference proteome</keyword>
<accession>A0A8J2TZT4</accession>
<protein>
    <recommendedName>
        <fullName evidence="2">Methyltransferase type 11 domain-containing protein</fullName>
    </recommendedName>
</protein>
<evidence type="ECO:0000259" key="2">
    <source>
        <dbReference type="Pfam" id="PF08241"/>
    </source>
</evidence>
<feature type="domain" description="Methyltransferase type 11" evidence="2">
    <location>
        <begin position="77"/>
        <end position="180"/>
    </location>
</feature>
<dbReference type="GO" id="GO:0008757">
    <property type="term" value="F:S-adenosylmethionine-dependent methyltransferase activity"/>
    <property type="evidence" value="ECO:0007669"/>
    <property type="project" value="InterPro"/>
</dbReference>
<dbReference type="InterPro" id="IPR029063">
    <property type="entry name" value="SAM-dependent_MTases_sf"/>
</dbReference>
<proteinExistence type="predicted"/>
<organism evidence="3 4">
    <name type="scientific">Sediminivirga luteola</name>
    <dbReference type="NCBI Taxonomy" id="1774748"/>
    <lineage>
        <taxon>Bacteria</taxon>
        <taxon>Bacillati</taxon>
        <taxon>Actinomycetota</taxon>
        <taxon>Actinomycetes</taxon>
        <taxon>Micrococcales</taxon>
        <taxon>Brevibacteriaceae</taxon>
        <taxon>Sediminivirga</taxon>
    </lineage>
</organism>
<dbReference type="EMBL" id="BMFY01000011">
    <property type="protein sequence ID" value="GGA20961.1"/>
    <property type="molecule type" value="Genomic_DNA"/>
</dbReference>
<name>A0A8J2TZT4_9MICO</name>
<dbReference type="NCBIfam" id="NF037959">
    <property type="entry name" value="MFS_SpdSyn"/>
    <property type="match status" value="1"/>
</dbReference>
<sequence>MGRRRPGAEPAAEIPVDTGTARIEADPAEPGLLTLYVNGVPSSQVALGDPARLEFEYMDWMARIIDAVLPAGPLRALHLGAGGCSMPRHLEAVRPGSRQIGVDLDAALLRLVRERFDLPRAPLLRLRAGDAAAELAGFPEGRFDLIIRDVFYHDRTPEPLRGETFYAQAARVLAPGGLLLANIGDAPPHDASREELRLAAGVFEHCGLAADPGQLRGRRRGNLVLAASRASGDGPDWFAVARALRGGPAQARLLAGHDDSLRRFVS</sequence>
<dbReference type="RefSeq" id="WP_188551234.1">
    <property type="nucleotide sequence ID" value="NZ_BMFY01000011.1"/>
</dbReference>
<dbReference type="SUPFAM" id="SSF53335">
    <property type="entry name" value="S-adenosyl-L-methionine-dependent methyltransferases"/>
    <property type="match status" value="1"/>
</dbReference>
<gene>
    <name evidence="3" type="ORF">GCM10011333_25080</name>
</gene>